<dbReference type="PANTHER" id="PTHR15588">
    <property type="entry name" value="LSM1"/>
    <property type="match status" value="1"/>
</dbReference>
<dbReference type="GO" id="GO:0005688">
    <property type="term" value="C:U6 snRNP"/>
    <property type="evidence" value="ECO:0007669"/>
    <property type="project" value="UniProtKB-UniRule"/>
</dbReference>
<evidence type="ECO:0000256" key="4">
    <source>
        <dbReference type="ARBA" id="ARBA00022728"/>
    </source>
</evidence>
<keyword evidence="8 9" id="KW-0687">Ribonucleoprotein</keyword>
<evidence type="ECO:0000256" key="6">
    <source>
        <dbReference type="ARBA" id="ARBA00023187"/>
    </source>
</evidence>
<comment type="subunit">
    <text evidence="9">LSm subunits form a heteromer with a doughnut shape.</text>
</comment>
<reference evidence="11 12" key="1">
    <citation type="submission" date="2015-04" db="EMBL/GenBank/DDBJ databases">
        <authorList>
            <person name="Syromyatnikov M.Y."/>
            <person name="Popov V.N."/>
        </authorList>
    </citation>
    <scope>NUCLEOTIDE SEQUENCE [LARGE SCALE GENOMIC DNA]</scope>
</reference>
<dbReference type="EMBL" id="CVRI01000008">
    <property type="protein sequence ID" value="CRK88511.1"/>
    <property type="molecule type" value="Genomic_DNA"/>
</dbReference>
<gene>
    <name evidence="9" type="primary">LSM8</name>
    <name evidence="11" type="ORF">CLUMA_CG002203</name>
</gene>
<comment type="similarity">
    <text evidence="2 9">Belongs to the snRNP Sm proteins family.</text>
</comment>
<dbReference type="CDD" id="cd01727">
    <property type="entry name" value="LSm8"/>
    <property type="match status" value="1"/>
</dbReference>
<dbReference type="SUPFAM" id="SSF50182">
    <property type="entry name" value="Sm-like ribonucleoproteins"/>
    <property type="match status" value="1"/>
</dbReference>
<evidence type="ECO:0000259" key="10">
    <source>
        <dbReference type="PROSITE" id="PS52002"/>
    </source>
</evidence>
<keyword evidence="12" id="KW-1185">Reference proteome</keyword>
<dbReference type="PANTHER" id="PTHR15588:SF9">
    <property type="entry name" value="U6 SNRNA-ASSOCIATED SM-LIKE PROTEIN LSM8"/>
    <property type="match status" value="1"/>
</dbReference>
<keyword evidence="5 9" id="KW-0694">RNA-binding</keyword>
<dbReference type="FunFam" id="2.30.30.100:FF:000027">
    <property type="entry name" value="U6 snRNA-associated Sm-like protein LSm8"/>
    <property type="match status" value="1"/>
</dbReference>
<dbReference type="Gene3D" id="2.30.30.100">
    <property type="match status" value="1"/>
</dbReference>
<dbReference type="GO" id="GO:0003729">
    <property type="term" value="F:mRNA binding"/>
    <property type="evidence" value="ECO:0007669"/>
    <property type="project" value="TreeGrafter"/>
</dbReference>
<evidence type="ECO:0000313" key="12">
    <source>
        <dbReference type="Proteomes" id="UP000183832"/>
    </source>
</evidence>
<dbReference type="GO" id="GO:0071011">
    <property type="term" value="C:precatalytic spliceosome"/>
    <property type="evidence" value="ECO:0007669"/>
    <property type="project" value="TreeGrafter"/>
</dbReference>
<name>A0A1J1HKD2_9DIPT</name>
<dbReference type="InterPro" id="IPR010920">
    <property type="entry name" value="LSM_dom_sf"/>
</dbReference>
<dbReference type="AlphaFoldDB" id="A0A1J1HKD2"/>
<evidence type="ECO:0000256" key="1">
    <source>
        <dbReference type="ARBA" id="ARBA00004123"/>
    </source>
</evidence>
<dbReference type="PROSITE" id="PS52002">
    <property type="entry name" value="SM"/>
    <property type="match status" value="1"/>
</dbReference>
<dbReference type="STRING" id="568069.A0A1J1HKD2"/>
<feature type="domain" description="Sm" evidence="10">
    <location>
        <begin position="1"/>
        <end position="76"/>
    </location>
</feature>
<evidence type="ECO:0000256" key="5">
    <source>
        <dbReference type="ARBA" id="ARBA00022884"/>
    </source>
</evidence>
<accession>A0A1J1HKD2</accession>
<evidence type="ECO:0000256" key="2">
    <source>
        <dbReference type="ARBA" id="ARBA00006850"/>
    </source>
</evidence>
<keyword evidence="7 9" id="KW-0539">Nucleus</keyword>
<comment type="function">
    <text evidence="9">Plays role in pre-mRNA splicing as component of the U4/U6-U5 tri-snRNP complex that is involved in spliceosome assembly, and as component of the precatalytic spliceosome (spliceosome B complex). The heptameric LSM2-8 complex binds specifically to the 3'-terminal U-tract of U6 snRNA.</text>
</comment>
<evidence type="ECO:0000256" key="9">
    <source>
        <dbReference type="RuleBase" id="RU365048"/>
    </source>
</evidence>
<keyword evidence="4 9" id="KW-0747">Spliceosome</keyword>
<protein>
    <recommendedName>
        <fullName evidence="9">U6 snRNA-associated Sm-like protein LSm8</fullName>
    </recommendedName>
</protein>
<evidence type="ECO:0000256" key="7">
    <source>
        <dbReference type="ARBA" id="ARBA00023242"/>
    </source>
</evidence>
<dbReference type="InterPro" id="IPR034103">
    <property type="entry name" value="Lsm8"/>
</dbReference>
<evidence type="ECO:0000313" key="11">
    <source>
        <dbReference type="EMBL" id="CRK88511.1"/>
    </source>
</evidence>
<evidence type="ECO:0000256" key="3">
    <source>
        <dbReference type="ARBA" id="ARBA00022664"/>
    </source>
</evidence>
<dbReference type="OrthoDB" id="10263346at2759"/>
<dbReference type="InterPro" id="IPR001163">
    <property type="entry name" value="Sm_dom_euk/arc"/>
</dbReference>
<keyword evidence="3 9" id="KW-0507">mRNA processing</keyword>
<dbReference type="GO" id="GO:0000398">
    <property type="term" value="P:mRNA splicing, via spliceosome"/>
    <property type="evidence" value="ECO:0007669"/>
    <property type="project" value="UniProtKB-UniRule"/>
</dbReference>
<dbReference type="InterPro" id="IPR044642">
    <property type="entry name" value="PTHR15588"/>
</dbReference>
<dbReference type="Pfam" id="PF01423">
    <property type="entry name" value="LSM"/>
    <property type="match status" value="1"/>
</dbReference>
<dbReference type="SMART" id="SM00651">
    <property type="entry name" value="Sm"/>
    <property type="match status" value="1"/>
</dbReference>
<dbReference type="Proteomes" id="UP000183832">
    <property type="component" value="Unassembled WGS sequence"/>
</dbReference>
<dbReference type="GO" id="GO:0046540">
    <property type="term" value="C:U4/U6 x U5 tri-snRNP complex"/>
    <property type="evidence" value="ECO:0007669"/>
    <property type="project" value="UniProtKB-UniRule"/>
</dbReference>
<keyword evidence="6 9" id="KW-0508">mRNA splicing</keyword>
<dbReference type="InterPro" id="IPR047575">
    <property type="entry name" value="Sm"/>
</dbReference>
<sequence>MSGSLESYVGQPVIILSCDGRCFSGTLKGFDQLINLILDDTHERIFSTTSGMEQISLGLKIIRGDNVSVIGLVDEAIENSVDFSKIRGEPLNPVVH</sequence>
<organism evidence="11 12">
    <name type="scientific">Clunio marinus</name>
    <dbReference type="NCBI Taxonomy" id="568069"/>
    <lineage>
        <taxon>Eukaryota</taxon>
        <taxon>Metazoa</taxon>
        <taxon>Ecdysozoa</taxon>
        <taxon>Arthropoda</taxon>
        <taxon>Hexapoda</taxon>
        <taxon>Insecta</taxon>
        <taxon>Pterygota</taxon>
        <taxon>Neoptera</taxon>
        <taxon>Endopterygota</taxon>
        <taxon>Diptera</taxon>
        <taxon>Nematocera</taxon>
        <taxon>Chironomoidea</taxon>
        <taxon>Chironomidae</taxon>
        <taxon>Clunio</taxon>
    </lineage>
</organism>
<proteinExistence type="inferred from homology"/>
<evidence type="ECO:0000256" key="8">
    <source>
        <dbReference type="ARBA" id="ARBA00023274"/>
    </source>
</evidence>
<comment type="subcellular location">
    <subcellularLocation>
        <location evidence="1 9">Nucleus</location>
    </subcellularLocation>
</comment>